<dbReference type="Gene3D" id="1.20.1510.10">
    <property type="entry name" value="Cation efflux protein transmembrane domain"/>
    <property type="match status" value="1"/>
</dbReference>
<evidence type="ECO:0000256" key="2">
    <source>
        <dbReference type="ARBA" id="ARBA00022448"/>
    </source>
</evidence>
<feature type="transmembrane region" description="Helical" evidence="7">
    <location>
        <begin position="406"/>
        <end position="427"/>
    </location>
</feature>
<dbReference type="GO" id="GO:0098771">
    <property type="term" value="P:inorganic ion homeostasis"/>
    <property type="evidence" value="ECO:0007669"/>
    <property type="project" value="UniProtKB-ARBA"/>
</dbReference>
<dbReference type="InterPro" id="IPR058533">
    <property type="entry name" value="Cation_efflux_TM"/>
</dbReference>
<reference evidence="10 11" key="1">
    <citation type="journal article" date="2014" name="BMC Genomics">
        <title>Comparative genome sequencing reveals chemotype-specific gene clusters in the toxigenic black mold Stachybotrys.</title>
        <authorList>
            <person name="Semeiks J."/>
            <person name="Borek D."/>
            <person name="Otwinowski Z."/>
            <person name="Grishin N.V."/>
        </authorList>
    </citation>
    <scope>NUCLEOTIDE SEQUENCE [LARGE SCALE GENOMIC DNA]</scope>
    <source>
        <strain evidence="11">CBS 109288 / IBT 7711</strain>
    </source>
</reference>
<dbReference type="FunFam" id="3.30.70.1350:FF:000004">
    <property type="entry name" value="Cation diffusion facilitator 10"/>
    <property type="match status" value="1"/>
</dbReference>
<dbReference type="EMBL" id="KL648727">
    <property type="protein sequence ID" value="KEY64805.1"/>
    <property type="molecule type" value="Genomic_DNA"/>
</dbReference>
<feature type="domain" description="Cation efflux protein transmembrane" evidence="8">
    <location>
        <begin position="298"/>
        <end position="489"/>
    </location>
</feature>
<dbReference type="SUPFAM" id="SSF161111">
    <property type="entry name" value="Cation efflux protein transmembrane domain-like"/>
    <property type="match status" value="1"/>
</dbReference>
<dbReference type="Gene3D" id="3.30.70.1350">
    <property type="entry name" value="Cation efflux protein, cytoplasmic domain"/>
    <property type="match status" value="1"/>
</dbReference>
<keyword evidence="3 7" id="KW-0812">Transmembrane</keyword>
<evidence type="ECO:0000256" key="1">
    <source>
        <dbReference type="ARBA" id="ARBA00004141"/>
    </source>
</evidence>
<evidence type="ECO:0000256" key="6">
    <source>
        <dbReference type="SAM" id="MobiDB-lite"/>
    </source>
</evidence>
<dbReference type="Pfam" id="PF01545">
    <property type="entry name" value="Cation_efflux"/>
    <property type="match status" value="1"/>
</dbReference>
<protein>
    <submittedName>
        <fullName evidence="10">Uncharacterized protein</fullName>
    </submittedName>
</protein>
<gene>
    <name evidence="10" type="ORF">S7711_08083</name>
</gene>
<organism evidence="10 11">
    <name type="scientific">Stachybotrys chartarum (strain CBS 109288 / IBT 7711)</name>
    <name type="common">Toxic black mold</name>
    <name type="synonym">Stilbospora chartarum</name>
    <dbReference type="NCBI Taxonomy" id="1280523"/>
    <lineage>
        <taxon>Eukaryota</taxon>
        <taxon>Fungi</taxon>
        <taxon>Dikarya</taxon>
        <taxon>Ascomycota</taxon>
        <taxon>Pezizomycotina</taxon>
        <taxon>Sordariomycetes</taxon>
        <taxon>Hypocreomycetidae</taxon>
        <taxon>Hypocreales</taxon>
        <taxon>Stachybotryaceae</taxon>
        <taxon>Stachybotrys</taxon>
    </lineage>
</organism>
<keyword evidence="2" id="KW-0813">Transport</keyword>
<proteinExistence type="predicted"/>
<dbReference type="GO" id="GO:0030003">
    <property type="term" value="P:intracellular monoatomic cation homeostasis"/>
    <property type="evidence" value="ECO:0007669"/>
    <property type="project" value="UniProtKB-ARBA"/>
</dbReference>
<dbReference type="Pfam" id="PF16916">
    <property type="entry name" value="ZT_dimer"/>
    <property type="match status" value="1"/>
</dbReference>
<evidence type="ECO:0000259" key="9">
    <source>
        <dbReference type="Pfam" id="PF16916"/>
    </source>
</evidence>
<keyword evidence="5 7" id="KW-0472">Membrane</keyword>
<evidence type="ECO:0000256" key="4">
    <source>
        <dbReference type="ARBA" id="ARBA00022989"/>
    </source>
</evidence>
<feature type="transmembrane region" description="Helical" evidence="7">
    <location>
        <begin position="325"/>
        <end position="348"/>
    </location>
</feature>
<dbReference type="FunFam" id="1.20.1510.10:FF:000005">
    <property type="entry name" value="Putative Cation diffusion facilitator 1"/>
    <property type="match status" value="1"/>
</dbReference>
<dbReference type="InterPro" id="IPR027470">
    <property type="entry name" value="Cation_efflux_CTD"/>
</dbReference>
<feature type="transmembrane region" description="Helical" evidence="7">
    <location>
        <begin position="368"/>
        <end position="386"/>
    </location>
</feature>
<dbReference type="Proteomes" id="UP000028045">
    <property type="component" value="Unassembled WGS sequence"/>
</dbReference>
<keyword evidence="11" id="KW-1185">Reference proteome</keyword>
<dbReference type="InterPro" id="IPR050291">
    <property type="entry name" value="CDF_Transporter"/>
</dbReference>
<dbReference type="GO" id="GO:0008324">
    <property type="term" value="F:monoatomic cation transmembrane transporter activity"/>
    <property type="evidence" value="ECO:0007669"/>
    <property type="project" value="InterPro"/>
</dbReference>
<dbReference type="SUPFAM" id="SSF160240">
    <property type="entry name" value="Cation efflux protein cytoplasmic domain-like"/>
    <property type="match status" value="1"/>
</dbReference>
<evidence type="ECO:0000313" key="10">
    <source>
        <dbReference type="EMBL" id="KEY64805.1"/>
    </source>
</evidence>
<evidence type="ECO:0000259" key="8">
    <source>
        <dbReference type="Pfam" id="PF01545"/>
    </source>
</evidence>
<dbReference type="InterPro" id="IPR027469">
    <property type="entry name" value="Cation_efflux_TMD_sf"/>
</dbReference>
<dbReference type="OrthoDB" id="78296at2759"/>
<feature type="transmembrane region" description="Helical" evidence="7">
    <location>
        <begin position="439"/>
        <end position="455"/>
    </location>
</feature>
<accession>A0A084AHM6</accession>
<dbReference type="PANTHER" id="PTHR43840:SF4">
    <property type="entry name" value="CDF DIVALENT METAL CATION TRANSPORTER (EUROFUNG)"/>
    <property type="match status" value="1"/>
</dbReference>
<feature type="region of interest" description="Disordered" evidence="6">
    <location>
        <begin position="1"/>
        <end position="30"/>
    </location>
</feature>
<keyword evidence="4 7" id="KW-1133">Transmembrane helix</keyword>
<evidence type="ECO:0000313" key="11">
    <source>
        <dbReference type="Proteomes" id="UP000028045"/>
    </source>
</evidence>
<comment type="subcellular location">
    <subcellularLocation>
        <location evidence="1">Membrane</location>
        <topology evidence="1">Multi-pass membrane protein</topology>
    </subcellularLocation>
</comment>
<dbReference type="GO" id="GO:0016020">
    <property type="term" value="C:membrane"/>
    <property type="evidence" value="ECO:0007669"/>
    <property type="project" value="UniProtKB-SubCell"/>
</dbReference>
<dbReference type="AlphaFoldDB" id="A0A084AHM6"/>
<dbReference type="HOGENOM" id="CLU_013430_10_1_1"/>
<dbReference type="InterPro" id="IPR036837">
    <property type="entry name" value="Cation_efflux_CTD_sf"/>
</dbReference>
<dbReference type="PANTHER" id="PTHR43840">
    <property type="entry name" value="MITOCHONDRIAL METAL TRANSPORTER 1-RELATED"/>
    <property type="match status" value="1"/>
</dbReference>
<feature type="compositionally biased region" description="Polar residues" evidence="6">
    <location>
        <begin position="210"/>
        <end position="235"/>
    </location>
</feature>
<evidence type="ECO:0000256" key="7">
    <source>
        <dbReference type="SAM" id="Phobius"/>
    </source>
</evidence>
<evidence type="ECO:0000256" key="5">
    <source>
        <dbReference type="ARBA" id="ARBA00023136"/>
    </source>
</evidence>
<evidence type="ECO:0000256" key="3">
    <source>
        <dbReference type="ARBA" id="ARBA00022692"/>
    </source>
</evidence>
<feature type="domain" description="Cation efflux protein cytoplasmic" evidence="9">
    <location>
        <begin position="515"/>
        <end position="572"/>
    </location>
</feature>
<feature type="region of interest" description="Disordered" evidence="6">
    <location>
        <begin position="199"/>
        <end position="284"/>
    </location>
</feature>
<feature type="compositionally biased region" description="Polar residues" evidence="6">
    <location>
        <begin position="49"/>
        <end position="58"/>
    </location>
</feature>
<feature type="region of interest" description="Disordered" evidence="6">
    <location>
        <begin position="49"/>
        <end position="79"/>
    </location>
</feature>
<sequence length="588" mass="65684">MTSPTNAGSGPRFIPRPLLISSEERSSLGTRSGTLASLIRHRSQQNVVGSWPSPTYHNVASDEEAASSPMFRGSKPREHEEVERLILDERRMSRILNGPPASRSMGLIGKNNPRYRWERYWKHEDELKLLKPSLYVAISTKQPEYPGIELMTCRRRYYERTNELIEQYLYIDCLLDSAIPHQLLDEYSAELDASAFTSRNVPDTIEEESTPGSFSSPGSYGTTDNSTKQAPTASPLNFRRTPKDIFRPTEDMPLLLSHDSQDSPRTNPTTAAPGPKPNLPWLDDAEVEGDDPIVTLAIWVNMAANVILLAGKLVVVVSVPSMSVLASLVDAVLDFLSTAIVWVTMRLISASQKDQYNYPIGRRRLEPLGVLVFSIIMITSFVQVSLESFQRLVGPNHEILQLGIPAIAIMLGTVIIKGACWLWCRLVKNSSVRALAEDAKTDVIFNIGSILFPIVGFYARIWWLDALGGLLLSLVVIINWSKTSAHHVRNLTGFSAQPDERNLLLYLTMRFATAIRKIQNLRAYHAGDKLFVEVDIVLSANTPLKDSHDLSEVLTYVLEAVPIVDRAFVHVDYTTYNAPTHMLKSTSI</sequence>
<feature type="compositionally biased region" description="Basic and acidic residues" evidence="6">
    <location>
        <begin position="241"/>
        <end position="250"/>
    </location>
</feature>
<name>A0A084AHM6_STACB</name>